<reference evidence="2" key="1">
    <citation type="journal article" date="2005" name="Nature">
        <title>The map-based sequence of the rice genome.</title>
        <authorList>
            <consortium name="International rice genome sequencing project (IRGSP)"/>
            <person name="Matsumoto T."/>
            <person name="Wu J."/>
            <person name="Kanamori H."/>
            <person name="Katayose Y."/>
            <person name="Fujisawa M."/>
            <person name="Namiki N."/>
            <person name="Mizuno H."/>
            <person name="Yamamoto K."/>
            <person name="Antonio B.A."/>
            <person name="Baba T."/>
            <person name="Sakata K."/>
            <person name="Nagamura Y."/>
            <person name="Aoki H."/>
            <person name="Arikawa K."/>
            <person name="Arita K."/>
            <person name="Bito T."/>
            <person name="Chiden Y."/>
            <person name="Fujitsuka N."/>
            <person name="Fukunaka R."/>
            <person name="Hamada M."/>
            <person name="Harada C."/>
            <person name="Hayashi A."/>
            <person name="Hijishita S."/>
            <person name="Honda M."/>
            <person name="Hosokawa S."/>
            <person name="Ichikawa Y."/>
            <person name="Idonuma A."/>
            <person name="Iijima M."/>
            <person name="Ikeda M."/>
            <person name="Ikeno M."/>
            <person name="Ito K."/>
            <person name="Ito S."/>
            <person name="Ito T."/>
            <person name="Ito Y."/>
            <person name="Ito Y."/>
            <person name="Iwabuchi A."/>
            <person name="Kamiya K."/>
            <person name="Karasawa W."/>
            <person name="Kurita K."/>
            <person name="Katagiri S."/>
            <person name="Kikuta A."/>
            <person name="Kobayashi H."/>
            <person name="Kobayashi N."/>
            <person name="Machita K."/>
            <person name="Maehara T."/>
            <person name="Masukawa M."/>
            <person name="Mizubayashi T."/>
            <person name="Mukai Y."/>
            <person name="Nagasaki H."/>
            <person name="Nagata Y."/>
            <person name="Naito S."/>
            <person name="Nakashima M."/>
            <person name="Nakama Y."/>
            <person name="Nakamichi Y."/>
            <person name="Nakamura M."/>
            <person name="Meguro A."/>
            <person name="Negishi M."/>
            <person name="Ohta I."/>
            <person name="Ohta T."/>
            <person name="Okamoto M."/>
            <person name="Ono N."/>
            <person name="Saji S."/>
            <person name="Sakaguchi M."/>
            <person name="Sakai K."/>
            <person name="Shibata M."/>
            <person name="Shimokawa T."/>
            <person name="Song J."/>
            <person name="Takazaki Y."/>
            <person name="Terasawa K."/>
            <person name="Tsugane M."/>
            <person name="Tsuji K."/>
            <person name="Ueda S."/>
            <person name="Waki K."/>
            <person name="Yamagata H."/>
            <person name="Yamamoto M."/>
            <person name="Yamamoto S."/>
            <person name="Yamane H."/>
            <person name="Yoshiki S."/>
            <person name="Yoshihara R."/>
            <person name="Yukawa K."/>
            <person name="Zhong H."/>
            <person name="Yano M."/>
            <person name="Yuan Q."/>
            <person name="Ouyang S."/>
            <person name="Liu J."/>
            <person name="Jones K.M."/>
            <person name="Gansberger K."/>
            <person name="Moffat K."/>
            <person name="Hill J."/>
            <person name="Bera J."/>
            <person name="Fadrosh D."/>
            <person name="Jin S."/>
            <person name="Johri S."/>
            <person name="Kim M."/>
            <person name="Overton L."/>
            <person name="Reardon M."/>
            <person name="Tsitrin T."/>
            <person name="Vuong H."/>
            <person name="Weaver B."/>
            <person name="Ciecko A."/>
            <person name="Tallon L."/>
            <person name="Jackson J."/>
            <person name="Pai G."/>
            <person name="Aken S.V."/>
            <person name="Utterback T."/>
            <person name="Reidmuller S."/>
            <person name="Feldblyum T."/>
            <person name="Hsiao J."/>
            <person name="Zismann V."/>
            <person name="Iobst S."/>
            <person name="de Vazeille A.R."/>
            <person name="Buell C.R."/>
            <person name="Ying K."/>
            <person name="Li Y."/>
            <person name="Lu T."/>
            <person name="Huang Y."/>
            <person name="Zhao Q."/>
            <person name="Feng Q."/>
            <person name="Zhang L."/>
            <person name="Zhu J."/>
            <person name="Weng Q."/>
            <person name="Mu J."/>
            <person name="Lu Y."/>
            <person name="Fan D."/>
            <person name="Liu Y."/>
            <person name="Guan J."/>
            <person name="Zhang Y."/>
            <person name="Yu S."/>
            <person name="Liu X."/>
            <person name="Zhang Y."/>
            <person name="Hong G."/>
            <person name="Han B."/>
            <person name="Choisne N."/>
            <person name="Demange N."/>
            <person name="Orjeda G."/>
            <person name="Samain S."/>
            <person name="Cattolico L."/>
            <person name="Pelletier E."/>
            <person name="Couloux A."/>
            <person name="Segurens B."/>
            <person name="Wincker P."/>
            <person name="D'Hont A."/>
            <person name="Scarpelli C."/>
            <person name="Weissenbach J."/>
            <person name="Salanoubat M."/>
            <person name="Quetier F."/>
            <person name="Yu Y."/>
            <person name="Kim H.R."/>
            <person name="Rambo T."/>
            <person name="Currie J."/>
            <person name="Collura K."/>
            <person name="Luo M."/>
            <person name="Yang T."/>
            <person name="Ammiraju J.S.S."/>
            <person name="Engler F."/>
            <person name="Soderlund C."/>
            <person name="Wing R.A."/>
            <person name="Palmer L.E."/>
            <person name="de la Bastide M."/>
            <person name="Spiegel L."/>
            <person name="Nascimento L."/>
            <person name="Zutavern T."/>
            <person name="O'Shaughnessy A."/>
            <person name="Dike S."/>
            <person name="Dedhia N."/>
            <person name="Preston R."/>
            <person name="Balija V."/>
            <person name="McCombie W.R."/>
            <person name="Chow T."/>
            <person name="Chen H."/>
            <person name="Chung M."/>
            <person name="Chen C."/>
            <person name="Shaw J."/>
            <person name="Wu H."/>
            <person name="Hsiao K."/>
            <person name="Chao Y."/>
            <person name="Chu M."/>
            <person name="Cheng C."/>
            <person name="Hour A."/>
            <person name="Lee P."/>
            <person name="Lin S."/>
            <person name="Lin Y."/>
            <person name="Liou J."/>
            <person name="Liu S."/>
            <person name="Hsing Y."/>
            <person name="Raghuvanshi S."/>
            <person name="Mohanty A."/>
            <person name="Bharti A.K."/>
            <person name="Gaur A."/>
            <person name="Gupta V."/>
            <person name="Kumar D."/>
            <person name="Ravi V."/>
            <person name="Vij S."/>
            <person name="Kapur A."/>
            <person name="Khurana P."/>
            <person name="Khurana P."/>
            <person name="Khurana J.P."/>
            <person name="Tyagi A.K."/>
            <person name="Gaikwad K."/>
            <person name="Singh A."/>
            <person name="Dalal V."/>
            <person name="Srivastava S."/>
            <person name="Dixit A."/>
            <person name="Pal A.K."/>
            <person name="Ghazi I.A."/>
            <person name="Yadav M."/>
            <person name="Pandit A."/>
            <person name="Bhargava A."/>
            <person name="Sureshbabu K."/>
            <person name="Batra K."/>
            <person name="Sharma T.R."/>
            <person name="Mohapatra T."/>
            <person name="Singh N.K."/>
            <person name="Messing J."/>
            <person name="Nelson A.B."/>
            <person name="Fuks G."/>
            <person name="Kavchok S."/>
            <person name="Keizer G."/>
            <person name="Linton E."/>
            <person name="Llaca V."/>
            <person name="Song R."/>
            <person name="Tanyolac B."/>
            <person name="Young S."/>
            <person name="Ho-Il K."/>
            <person name="Hahn J.H."/>
            <person name="Sangsakoo G."/>
            <person name="Vanavichit A."/>
            <person name="de Mattos Luiz.A.T."/>
            <person name="Zimmer P.D."/>
            <person name="Malone G."/>
            <person name="Dellagostin O."/>
            <person name="de Oliveira A.C."/>
            <person name="Bevan M."/>
            <person name="Bancroft I."/>
            <person name="Minx P."/>
            <person name="Cordum H."/>
            <person name="Wilson R."/>
            <person name="Cheng Z."/>
            <person name="Jin W."/>
            <person name="Jiang J."/>
            <person name="Leong S.A."/>
            <person name="Iwama H."/>
            <person name="Gojobori T."/>
            <person name="Itoh T."/>
            <person name="Niimura Y."/>
            <person name="Fujii Y."/>
            <person name="Habara T."/>
            <person name="Sakai H."/>
            <person name="Sato Y."/>
            <person name="Wilson G."/>
            <person name="Kumar K."/>
            <person name="McCouch S."/>
            <person name="Juretic N."/>
            <person name="Hoen D."/>
            <person name="Wright S."/>
            <person name="Bruskiewich R."/>
            <person name="Bureau T."/>
            <person name="Miyao A."/>
            <person name="Hirochika H."/>
            <person name="Nishikawa T."/>
            <person name="Kadowaki K."/>
            <person name="Sugiura M."/>
            <person name="Burr B."/>
            <person name="Sasaki T."/>
        </authorList>
    </citation>
    <scope>NUCLEOTIDE SEQUENCE [LARGE SCALE GENOMIC DNA]</scope>
    <source>
        <strain evidence="2">cv. Nipponbare</strain>
    </source>
</reference>
<accession>Q53JB9</accession>
<protein>
    <submittedName>
        <fullName evidence="1">Uncharacterized protein</fullName>
    </submittedName>
</protein>
<dbReference type="EMBL" id="AC148235">
    <property type="protein sequence ID" value="AAX95500.1"/>
    <property type="molecule type" value="Genomic_DNA"/>
</dbReference>
<proteinExistence type="predicted"/>
<name>Q53JB9_ORYSJ</name>
<evidence type="ECO:0000313" key="1">
    <source>
        <dbReference type="EMBL" id="AAX95500.1"/>
    </source>
</evidence>
<reference evidence="2" key="2">
    <citation type="journal article" date="2008" name="Nucleic Acids Res.">
        <title>The rice annotation project database (RAP-DB): 2008 update.</title>
        <authorList>
            <consortium name="The rice annotation project (RAP)"/>
        </authorList>
    </citation>
    <scope>GENOME REANNOTATION</scope>
    <source>
        <strain evidence="2">cv. Nipponbare</strain>
    </source>
</reference>
<dbReference type="AlphaFoldDB" id="Q53JB9"/>
<sequence>MPPSQSRSRPSPVVVRGRAALGLRSGEKSVGVAGELMPLVFEGLIMIQEWCTVWYISGQSKTIRIAEPAVMGGSNNVFRD</sequence>
<organism evidence="1 2">
    <name type="scientific">Oryza sativa subsp. japonica</name>
    <name type="common">Rice</name>
    <dbReference type="NCBI Taxonomy" id="39947"/>
    <lineage>
        <taxon>Eukaryota</taxon>
        <taxon>Viridiplantae</taxon>
        <taxon>Streptophyta</taxon>
        <taxon>Embryophyta</taxon>
        <taxon>Tracheophyta</taxon>
        <taxon>Spermatophyta</taxon>
        <taxon>Magnoliopsida</taxon>
        <taxon>Liliopsida</taxon>
        <taxon>Poales</taxon>
        <taxon>Poaceae</taxon>
        <taxon>BOP clade</taxon>
        <taxon>Oryzoideae</taxon>
        <taxon>Oryzeae</taxon>
        <taxon>Oryzinae</taxon>
        <taxon>Oryza</taxon>
        <taxon>Oryza sativa</taxon>
    </lineage>
</organism>
<dbReference type="Proteomes" id="UP000000763">
    <property type="component" value="Chromosome 11"/>
</dbReference>
<evidence type="ECO:0000313" key="2">
    <source>
        <dbReference type="Proteomes" id="UP000000763"/>
    </source>
</evidence>